<feature type="binding site" evidence="6">
    <location>
        <position position="82"/>
    </location>
    <ligand>
        <name>[4Fe-4S] cluster</name>
        <dbReference type="ChEBI" id="CHEBI:49883"/>
        <note>4Fe-4S-S-AdoMet</note>
    </ligand>
</feature>
<dbReference type="CDD" id="cd01335">
    <property type="entry name" value="Radical_SAM"/>
    <property type="match status" value="1"/>
</dbReference>
<dbReference type="InterPro" id="IPR058240">
    <property type="entry name" value="rSAM_sf"/>
</dbReference>
<dbReference type="PROSITE" id="PS51918">
    <property type="entry name" value="RADICAL_SAM"/>
    <property type="match status" value="1"/>
</dbReference>
<evidence type="ECO:0000259" key="7">
    <source>
        <dbReference type="PROSITE" id="PS51918"/>
    </source>
</evidence>
<dbReference type="SFLD" id="SFLDG01101">
    <property type="entry name" value="Uncharacterised_Radical_SAM_Su"/>
    <property type="match status" value="1"/>
</dbReference>
<evidence type="ECO:0000313" key="8">
    <source>
        <dbReference type="EMBL" id="CEO90181.1"/>
    </source>
</evidence>
<evidence type="ECO:0000256" key="3">
    <source>
        <dbReference type="ARBA" id="ARBA00022723"/>
    </source>
</evidence>
<dbReference type="InterPro" id="IPR027596">
    <property type="entry name" value="AmmeMemoSam_rS"/>
</dbReference>
<dbReference type="InterPro" id="IPR013785">
    <property type="entry name" value="Aldolase_TIM"/>
</dbReference>
<evidence type="ECO:0000256" key="5">
    <source>
        <dbReference type="ARBA" id="ARBA00023014"/>
    </source>
</evidence>
<dbReference type="InterPro" id="IPR016431">
    <property type="entry name" value="Pyrv-formate_lyase-activ_prd"/>
</dbReference>
<dbReference type="EMBL" id="CDRZ01000274">
    <property type="protein sequence ID" value="CEO90181.1"/>
    <property type="molecule type" value="Genomic_DNA"/>
</dbReference>
<feature type="binding site" evidence="6">
    <location>
        <position position="86"/>
    </location>
    <ligand>
        <name>[4Fe-4S] cluster</name>
        <dbReference type="ChEBI" id="CHEBI:49883"/>
        <note>4Fe-4S-S-AdoMet</note>
    </ligand>
</feature>
<dbReference type="Gene3D" id="3.20.20.70">
    <property type="entry name" value="Aldolase class I"/>
    <property type="match status" value="1"/>
</dbReference>
<accession>A0A0B7MQ77</accession>
<keyword evidence="9" id="KW-1185">Reference proteome</keyword>
<sequence length="334" mass="37800">MQEALYYEQLDEGRVWCHLCPQNCKISPERHGICRARQNIEGKLYTLNYGKVTSGGVDPIEKKPLYHYYPGTNIFSVGTFGCNFRCGFCQNWEIAHGDSPPTREVTPETLVEIALEAQKRSGSIGIAYTYSEPLIWYEFVYDTAKIAQQKGLKNVLVTNGFVQKEPLLELLPFVDAMNIDVKAFTDDFYRKTCSGRLEPVLKTVELAQQSCHVEITNLVVPGMNDSDQEIIGLVDWIASIDPGIPLHFSRYFPQYEFDLPSTPLETMIRVFKLASSKLQYVYIGNAWEIAKNDTLCPECGSLLIERSGYGVQVKGLEENKCRECGYEARVVVSK</sequence>
<dbReference type="GO" id="GO:0003824">
    <property type="term" value="F:catalytic activity"/>
    <property type="evidence" value="ECO:0007669"/>
    <property type="project" value="InterPro"/>
</dbReference>
<comment type="cofactor">
    <cofactor evidence="6">
        <name>[4Fe-4S] cluster</name>
        <dbReference type="ChEBI" id="CHEBI:49883"/>
    </cofactor>
    <text evidence="6">Binds 1 [4Fe-4S] cluster. The cluster is coordinated with 3 cysteines and an exchangeable S-adenosyl-L-methionine.</text>
</comment>
<organism evidence="8 9">
    <name type="scientific">Syntrophaceticus schinkii</name>
    <dbReference type="NCBI Taxonomy" id="499207"/>
    <lineage>
        <taxon>Bacteria</taxon>
        <taxon>Bacillati</taxon>
        <taxon>Bacillota</taxon>
        <taxon>Clostridia</taxon>
        <taxon>Thermoanaerobacterales</taxon>
        <taxon>Thermoanaerobacterales Family III. Incertae Sedis</taxon>
        <taxon>Syntrophaceticus</taxon>
    </lineage>
</organism>
<dbReference type="PIRSF" id="PIRSF004869">
    <property type="entry name" value="PflX_prd"/>
    <property type="match status" value="1"/>
</dbReference>
<evidence type="ECO:0000256" key="6">
    <source>
        <dbReference type="PIRSR" id="PIRSR004869-50"/>
    </source>
</evidence>
<name>A0A0B7MQ77_9FIRM</name>
<protein>
    <recommendedName>
        <fullName evidence="7">Radical SAM core domain-containing protein</fullName>
    </recommendedName>
</protein>
<dbReference type="NCBIfam" id="TIGR04337">
    <property type="entry name" value="AmmeMemoSam_rS"/>
    <property type="match status" value="1"/>
</dbReference>
<dbReference type="SUPFAM" id="SSF102114">
    <property type="entry name" value="Radical SAM enzymes"/>
    <property type="match status" value="1"/>
</dbReference>
<evidence type="ECO:0000256" key="1">
    <source>
        <dbReference type="ARBA" id="ARBA00022485"/>
    </source>
</evidence>
<keyword evidence="4 6" id="KW-0408">Iron</keyword>
<dbReference type="Pfam" id="PF04055">
    <property type="entry name" value="Radical_SAM"/>
    <property type="match status" value="1"/>
</dbReference>
<dbReference type="GO" id="GO:0046872">
    <property type="term" value="F:metal ion binding"/>
    <property type="evidence" value="ECO:0007669"/>
    <property type="project" value="UniProtKB-KW"/>
</dbReference>
<evidence type="ECO:0000313" key="9">
    <source>
        <dbReference type="Proteomes" id="UP000046155"/>
    </source>
</evidence>
<evidence type="ECO:0000256" key="4">
    <source>
        <dbReference type="ARBA" id="ARBA00023004"/>
    </source>
</evidence>
<dbReference type="Proteomes" id="UP000046155">
    <property type="component" value="Unassembled WGS sequence"/>
</dbReference>
<dbReference type="RefSeq" id="WP_044665977.1">
    <property type="nucleotide sequence ID" value="NZ_CDRZ01000274.1"/>
</dbReference>
<dbReference type="PANTHER" id="PTHR30352:SF5">
    <property type="entry name" value="PYRUVATE FORMATE-LYASE 1-ACTIVATING ENZYME"/>
    <property type="match status" value="1"/>
</dbReference>
<reference evidence="9" key="1">
    <citation type="submission" date="2015-01" db="EMBL/GenBank/DDBJ databases">
        <authorList>
            <person name="Manzoor Shahid"/>
            <person name="Zubair Saima"/>
        </authorList>
    </citation>
    <scope>NUCLEOTIDE SEQUENCE [LARGE SCALE GENOMIC DNA]</scope>
    <source>
        <strain evidence="9">Sp3</strain>
    </source>
</reference>
<dbReference type="InterPro" id="IPR007197">
    <property type="entry name" value="rSAM"/>
</dbReference>
<keyword evidence="2 6" id="KW-0949">S-adenosyl-L-methionine</keyword>
<keyword evidence="5 6" id="KW-0411">Iron-sulfur</keyword>
<evidence type="ECO:0000256" key="2">
    <source>
        <dbReference type="ARBA" id="ARBA00022691"/>
    </source>
</evidence>
<feature type="domain" description="Radical SAM core" evidence="7">
    <location>
        <begin position="67"/>
        <end position="277"/>
    </location>
</feature>
<proteinExistence type="predicted"/>
<dbReference type="InterPro" id="IPR034457">
    <property type="entry name" value="Organic_radical-activating"/>
</dbReference>
<keyword evidence="3 6" id="KW-0479">Metal-binding</keyword>
<gene>
    <name evidence="8" type="ORF">SSCH_740051</name>
</gene>
<feature type="binding site" evidence="6">
    <location>
        <position position="89"/>
    </location>
    <ligand>
        <name>[4Fe-4S] cluster</name>
        <dbReference type="ChEBI" id="CHEBI:49883"/>
        <note>4Fe-4S-S-AdoMet</note>
    </ligand>
</feature>
<dbReference type="AlphaFoldDB" id="A0A0B7MQ77"/>
<dbReference type="GO" id="GO:0051539">
    <property type="term" value="F:4 iron, 4 sulfur cluster binding"/>
    <property type="evidence" value="ECO:0007669"/>
    <property type="project" value="UniProtKB-KW"/>
</dbReference>
<dbReference type="PANTHER" id="PTHR30352">
    <property type="entry name" value="PYRUVATE FORMATE-LYASE-ACTIVATING ENZYME"/>
    <property type="match status" value="1"/>
</dbReference>
<dbReference type="SFLD" id="SFLDS00029">
    <property type="entry name" value="Radical_SAM"/>
    <property type="match status" value="1"/>
</dbReference>
<dbReference type="OrthoDB" id="9778883at2"/>
<keyword evidence="1" id="KW-0004">4Fe-4S</keyword>